<reference evidence="4" key="1">
    <citation type="submission" date="2022-06" db="EMBL/GenBank/DDBJ databases">
        <title>Draft genome sequences of Leminorella grimontii str. JCM5902.</title>
        <authorList>
            <person name="Wakabayashi Y."/>
            <person name="Kojima K."/>
        </authorList>
    </citation>
    <scope>NUCLEOTIDE SEQUENCE</scope>
    <source>
        <strain evidence="4">JCM 5902</strain>
    </source>
</reference>
<dbReference type="EMBL" id="BRLH01000002">
    <property type="protein sequence ID" value="GKX55232.1"/>
    <property type="molecule type" value="Genomic_DNA"/>
</dbReference>
<evidence type="ECO:0000259" key="3">
    <source>
        <dbReference type="Pfam" id="PF07510"/>
    </source>
</evidence>
<dbReference type="Pfam" id="PF03235">
    <property type="entry name" value="GmrSD_N"/>
    <property type="match status" value="1"/>
</dbReference>
<evidence type="ECO:0000313" key="4">
    <source>
        <dbReference type="EMBL" id="GKX55232.1"/>
    </source>
</evidence>
<dbReference type="PANTHER" id="PTHR35149">
    <property type="entry name" value="SLL5132 PROTEIN"/>
    <property type="match status" value="1"/>
</dbReference>
<feature type="domain" description="GmrSD restriction endonucleases N-terminal" evidence="2">
    <location>
        <begin position="11"/>
        <end position="248"/>
    </location>
</feature>
<gene>
    <name evidence="4" type="ORF">SOASR030_13440</name>
</gene>
<feature type="coiled-coil region" evidence="1">
    <location>
        <begin position="299"/>
        <end position="333"/>
    </location>
</feature>
<sequence>MNVKPEYMSFGELFKNNNVFYTPPYQRDYSWEDEQIEQFCNDIKDALSKKRQGKNFEHFFGGVVCAQEKVLGSNRRIENLLVDGQQRLSTIVLFFSEIRKITSELKCKDEKDSEYKDMILKDIYKYFYFDEREHREIKKCIRVRIGHADDDFYQSLIEQRPLEPQRNSHHLMMKAKKHFNSFFIDELFSQKNIAECLEVVDEIVKLFDESFLVIHIVTNSIDEAYKLFTVLNDRGINLTEGELLKAYTIGICGNDNSRIRKISDDWDFILKYPSKKVTNYLRWIITMVTGNNITASSVLDEYKNSFLKETLHLDKLEENISFLRSSVEKLEYISDGAWPFDSTSKDVNWYRGKLDLLINKLKHTHAMPLLLAASYSSEDEFKNITNEVCKFFIRCKMISELHASLFSSLYPSLAKDIYNNRDRYTVDSLHNAFNRVISEKDHDNMRFSSGIRGLLYQRKGDNKPIKCLLITIQENWIWLELPNQGSSKNRLKKEDKSVSYDFNNMTLEHIYPHSISEGNKKPEIEKLKNTIGNIVILDPNKNSQNSNKDFKDKKDSFLNTGIGIHKWISNKDDWTENDIKELTEKYIEYAIKVFSFH</sequence>
<organism evidence="4 5">
    <name type="scientific">Leminorella grimontii</name>
    <dbReference type="NCBI Taxonomy" id="82981"/>
    <lineage>
        <taxon>Bacteria</taxon>
        <taxon>Pseudomonadati</taxon>
        <taxon>Pseudomonadota</taxon>
        <taxon>Gammaproteobacteria</taxon>
        <taxon>Enterobacterales</taxon>
        <taxon>Budviciaceae</taxon>
        <taxon>Leminorella</taxon>
    </lineage>
</organism>
<dbReference type="AlphaFoldDB" id="A0AAV5N4A5"/>
<name>A0AAV5N4A5_9GAMM</name>
<proteinExistence type="predicted"/>
<accession>A0AAV5N4A5</accession>
<evidence type="ECO:0008006" key="6">
    <source>
        <dbReference type="Google" id="ProtNLM"/>
    </source>
</evidence>
<dbReference type="RefSeq" id="WP_027274161.1">
    <property type="nucleotide sequence ID" value="NZ_BRLH01000002.1"/>
</dbReference>
<dbReference type="InterPro" id="IPR004919">
    <property type="entry name" value="GmrSD_N"/>
</dbReference>
<feature type="domain" description="GmrSD restriction endonucleases C-terminal" evidence="3">
    <location>
        <begin position="480"/>
        <end position="588"/>
    </location>
</feature>
<evidence type="ECO:0000259" key="2">
    <source>
        <dbReference type="Pfam" id="PF03235"/>
    </source>
</evidence>
<evidence type="ECO:0000313" key="5">
    <source>
        <dbReference type="Proteomes" id="UP001058124"/>
    </source>
</evidence>
<keyword evidence="5" id="KW-1185">Reference proteome</keyword>
<evidence type="ECO:0000256" key="1">
    <source>
        <dbReference type="SAM" id="Coils"/>
    </source>
</evidence>
<dbReference type="InterPro" id="IPR011089">
    <property type="entry name" value="GmrSD_C"/>
</dbReference>
<protein>
    <recommendedName>
        <fullName evidence="6">DUF262 domain-containing protein</fullName>
    </recommendedName>
</protein>
<dbReference type="Proteomes" id="UP001058124">
    <property type="component" value="Unassembled WGS sequence"/>
</dbReference>
<dbReference type="Pfam" id="PF07510">
    <property type="entry name" value="GmrSD_C"/>
    <property type="match status" value="1"/>
</dbReference>
<comment type="caution">
    <text evidence="4">The sequence shown here is derived from an EMBL/GenBank/DDBJ whole genome shotgun (WGS) entry which is preliminary data.</text>
</comment>
<dbReference type="PANTHER" id="PTHR35149:SF1">
    <property type="entry name" value="DUF5655 DOMAIN-CONTAINING PROTEIN"/>
    <property type="match status" value="1"/>
</dbReference>
<keyword evidence="1" id="KW-0175">Coiled coil</keyword>